<feature type="compositionally biased region" description="Acidic residues" evidence="1">
    <location>
        <begin position="80"/>
        <end position="126"/>
    </location>
</feature>
<feature type="region of interest" description="Disordered" evidence="1">
    <location>
        <begin position="262"/>
        <end position="281"/>
    </location>
</feature>
<evidence type="ECO:0000313" key="3">
    <source>
        <dbReference type="Proteomes" id="UP001234581"/>
    </source>
</evidence>
<gene>
    <name evidence="2" type="ORF">O0I10_006699</name>
</gene>
<dbReference type="EMBL" id="JARTCD010000030">
    <property type="protein sequence ID" value="KAJ8657633.1"/>
    <property type="molecule type" value="Genomic_DNA"/>
</dbReference>
<organism evidence="2 3">
    <name type="scientific">Lichtheimia ornata</name>
    <dbReference type="NCBI Taxonomy" id="688661"/>
    <lineage>
        <taxon>Eukaryota</taxon>
        <taxon>Fungi</taxon>
        <taxon>Fungi incertae sedis</taxon>
        <taxon>Mucoromycota</taxon>
        <taxon>Mucoromycotina</taxon>
        <taxon>Mucoromycetes</taxon>
        <taxon>Mucorales</taxon>
        <taxon>Lichtheimiaceae</taxon>
        <taxon>Lichtheimia</taxon>
    </lineage>
</organism>
<feature type="compositionally biased region" description="Basic residues" evidence="1">
    <location>
        <begin position="454"/>
        <end position="483"/>
    </location>
</feature>
<feature type="compositionally biased region" description="Basic and acidic residues" evidence="1">
    <location>
        <begin position="444"/>
        <end position="453"/>
    </location>
</feature>
<dbReference type="AlphaFoldDB" id="A0AAD7V1I9"/>
<keyword evidence="3" id="KW-1185">Reference proteome</keyword>
<sequence>MNTSRTRVLRDTPYRYLYGQDPHPDDTVNQEYIDRSLNGQHVVDGEAVDAIPEMVEVYQSGEGDDESRSQDVANTMLSSQEEDTEPEDDDGGDDGSLDSGEDDDHGDDGNLDFGDDDGSIGFGDDEGGSHASNDTYSNAIVANTATERLQVEEGHGVIDETSSNSESGDTATAPFLELRGPGGRGLMTIPIEDADGVRGIYDTSFRSNVRHAYRIGVNGERVPVELDDILNSDDDHGIAPPSPLSLSSTEPLARNEEFDGHANSEHFTSNDDHQDGGSLSDVSINRHSAIRNAAATHYNNNVESIQQQLLARQPPTPQYHVGDYVGVHIDIRDRSKRHPSCRKYKVRCKHGLIQTAYHGRELKDFTHHEFHDLESIARSPIDDNTPTISVREAARLSRQSQAPPVPQVCNCTTACKTNRCPCRRINAYCNDGCHRGTHSGCTNSHDRHNDNGHNKRRKTQRKRPSGPRRITRSHTTRQTRSSRRPVEHVAIQ</sequence>
<feature type="region of interest" description="Disordered" evidence="1">
    <location>
        <begin position="1"/>
        <end position="29"/>
    </location>
</feature>
<dbReference type="GeneID" id="83214109"/>
<name>A0AAD7V1I9_9FUNG</name>
<evidence type="ECO:0000313" key="2">
    <source>
        <dbReference type="EMBL" id="KAJ8657633.1"/>
    </source>
</evidence>
<evidence type="ECO:0000256" key="1">
    <source>
        <dbReference type="SAM" id="MobiDB-lite"/>
    </source>
</evidence>
<accession>A0AAD7V1I9</accession>
<protein>
    <submittedName>
        <fullName evidence="2">Uncharacterized protein</fullName>
    </submittedName>
</protein>
<feature type="region of interest" description="Disordered" evidence="1">
    <location>
        <begin position="440"/>
        <end position="492"/>
    </location>
</feature>
<comment type="caution">
    <text evidence="2">The sequence shown here is derived from an EMBL/GenBank/DDBJ whole genome shotgun (WGS) entry which is preliminary data.</text>
</comment>
<dbReference type="Proteomes" id="UP001234581">
    <property type="component" value="Unassembled WGS sequence"/>
</dbReference>
<feature type="region of interest" description="Disordered" evidence="1">
    <location>
        <begin position="59"/>
        <end position="134"/>
    </location>
</feature>
<reference evidence="2 3" key="1">
    <citation type="submission" date="2023-03" db="EMBL/GenBank/DDBJ databases">
        <title>Genome sequence of Lichtheimia ornata CBS 291.66.</title>
        <authorList>
            <person name="Mohabir J.T."/>
            <person name="Shea T.P."/>
            <person name="Kurbessoian T."/>
            <person name="Berby B."/>
            <person name="Fontaine J."/>
            <person name="Livny J."/>
            <person name="Gnirke A."/>
            <person name="Stajich J.E."/>
            <person name="Cuomo C.A."/>
        </authorList>
    </citation>
    <scope>NUCLEOTIDE SEQUENCE [LARGE SCALE GENOMIC DNA]</scope>
    <source>
        <strain evidence="2">CBS 291.66</strain>
    </source>
</reference>
<dbReference type="RefSeq" id="XP_058342546.1">
    <property type="nucleotide sequence ID" value="XM_058486724.1"/>
</dbReference>
<proteinExistence type="predicted"/>
<feature type="compositionally biased region" description="Basic and acidic residues" evidence="1">
    <location>
        <begin position="262"/>
        <end position="275"/>
    </location>
</feature>